<organism evidence="9 10">
    <name type="scientific">Oreocharis arfaki</name>
    <name type="common">tit berrypecker</name>
    <dbReference type="NCBI Taxonomy" id="979223"/>
    <lineage>
        <taxon>Eukaryota</taxon>
        <taxon>Metazoa</taxon>
        <taxon>Chordata</taxon>
        <taxon>Craniata</taxon>
        <taxon>Vertebrata</taxon>
        <taxon>Euteleostomi</taxon>
        <taxon>Archelosauria</taxon>
        <taxon>Archosauria</taxon>
        <taxon>Dinosauria</taxon>
        <taxon>Saurischia</taxon>
        <taxon>Theropoda</taxon>
        <taxon>Coelurosauria</taxon>
        <taxon>Aves</taxon>
        <taxon>Neognathae</taxon>
        <taxon>Neoaves</taxon>
        <taxon>Telluraves</taxon>
        <taxon>Australaves</taxon>
        <taxon>Passeriformes</taxon>
        <taxon>Passeroidea</taxon>
        <taxon>Paramythiidae</taxon>
        <taxon>Oreocharis</taxon>
    </lineage>
</organism>
<keyword evidence="2" id="KW-0479">Metal-binding</keyword>
<dbReference type="PROSITE" id="PS50157">
    <property type="entry name" value="ZINC_FINGER_C2H2_2"/>
    <property type="match status" value="2"/>
</dbReference>
<evidence type="ECO:0000256" key="2">
    <source>
        <dbReference type="ARBA" id="ARBA00022723"/>
    </source>
</evidence>
<feature type="domain" description="C2H2-type" evidence="8">
    <location>
        <begin position="1"/>
        <end position="26"/>
    </location>
</feature>
<dbReference type="Pfam" id="PF13465">
    <property type="entry name" value="zf-H2C2_2"/>
    <property type="match status" value="1"/>
</dbReference>
<dbReference type="GO" id="GO:0005634">
    <property type="term" value="C:nucleus"/>
    <property type="evidence" value="ECO:0007669"/>
    <property type="project" value="UniProtKB-SubCell"/>
</dbReference>
<evidence type="ECO:0000256" key="5">
    <source>
        <dbReference type="ARBA" id="ARBA00022833"/>
    </source>
</evidence>
<sequence>CGECGKRFWWGSDLKEHQRIHTGEKPYECGECRKSFRKSSSLIQHQKIHTGKGP</sequence>
<evidence type="ECO:0000256" key="6">
    <source>
        <dbReference type="ARBA" id="ARBA00023242"/>
    </source>
</evidence>
<dbReference type="Proteomes" id="UP000542358">
    <property type="component" value="Unassembled WGS sequence"/>
</dbReference>
<dbReference type="InterPro" id="IPR036236">
    <property type="entry name" value="Znf_C2H2_sf"/>
</dbReference>
<comment type="caution">
    <text evidence="9">The sequence shown here is derived from an EMBL/GenBank/DDBJ whole genome shotgun (WGS) entry which is preliminary data.</text>
</comment>
<feature type="domain" description="C2H2-type" evidence="8">
    <location>
        <begin position="27"/>
        <end position="54"/>
    </location>
</feature>
<dbReference type="PROSITE" id="PS00028">
    <property type="entry name" value="ZINC_FINGER_C2H2_1"/>
    <property type="match status" value="2"/>
</dbReference>
<dbReference type="EMBL" id="VZRR01004199">
    <property type="protein sequence ID" value="NWW04767.1"/>
    <property type="molecule type" value="Genomic_DNA"/>
</dbReference>
<evidence type="ECO:0000256" key="4">
    <source>
        <dbReference type="ARBA" id="ARBA00022771"/>
    </source>
</evidence>
<dbReference type="InterPro" id="IPR013087">
    <property type="entry name" value="Znf_C2H2_type"/>
</dbReference>
<dbReference type="PANTHER" id="PTHR23226">
    <property type="entry name" value="ZINC FINGER AND SCAN DOMAIN-CONTAINING"/>
    <property type="match status" value="1"/>
</dbReference>
<protein>
    <submittedName>
        <fullName evidence="9">ZN213 protein</fullName>
    </submittedName>
</protein>
<keyword evidence="3" id="KW-0677">Repeat</keyword>
<dbReference type="Gene3D" id="3.30.160.60">
    <property type="entry name" value="Classic Zinc Finger"/>
    <property type="match status" value="2"/>
</dbReference>
<feature type="non-terminal residue" evidence="9">
    <location>
        <position position="1"/>
    </location>
</feature>
<proteinExistence type="predicted"/>
<dbReference type="PANTHER" id="PTHR23226:SF85">
    <property type="entry name" value="ZINC FINGER PROTEIN 397"/>
    <property type="match status" value="1"/>
</dbReference>
<evidence type="ECO:0000256" key="1">
    <source>
        <dbReference type="ARBA" id="ARBA00004123"/>
    </source>
</evidence>
<evidence type="ECO:0000256" key="3">
    <source>
        <dbReference type="ARBA" id="ARBA00022737"/>
    </source>
</evidence>
<dbReference type="GO" id="GO:0008270">
    <property type="term" value="F:zinc ion binding"/>
    <property type="evidence" value="ECO:0007669"/>
    <property type="project" value="UniProtKB-KW"/>
</dbReference>
<dbReference type="SMART" id="SM00355">
    <property type="entry name" value="ZnF_C2H2"/>
    <property type="match status" value="2"/>
</dbReference>
<dbReference type="SUPFAM" id="SSF57667">
    <property type="entry name" value="beta-beta-alpha zinc fingers"/>
    <property type="match status" value="1"/>
</dbReference>
<evidence type="ECO:0000313" key="9">
    <source>
        <dbReference type="EMBL" id="NWW04767.1"/>
    </source>
</evidence>
<evidence type="ECO:0000256" key="7">
    <source>
        <dbReference type="PROSITE-ProRule" id="PRU00042"/>
    </source>
</evidence>
<keyword evidence="5" id="KW-0862">Zinc</keyword>
<gene>
    <name evidence="9" type="primary">Znf213</name>
    <name evidence="9" type="ORF">OREARF_R08753</name>
</gene>
<comment type="subcellular location">
    <subcellularLocation>
        <location evidence="1">Nucleus</location>
    </subcellularLocation>
</comment>
<feature type="non-terminal residue" evidence="9">
    <location>
        <position position="54"/>
    </location>
</feature>
<name>A0A7K6JWN2_9PASE</name>
<dbReference type="AlphaFoldDB" id="A0A7K6JWN2"/>
<dbReference type="FunFam" id="3.30.160.60:FF:001270">
    <property type="entry name" value="zinc finger protein 583 isoform X1"/>
    <property type="match status" value="1"/>
</dbReference>
<dbReference type="GO" id="GO:0000981">
    <property type="term" value="F:DNA-binding transcription factor activity, RNA polymerase II-specific"/>
    <property type="evidence" value="ECO:0007669"/>
    <property type="project" value="TreeGrafter"/>
</dbReference>
<keyword evidence="6" id="KW-0539">Nucleus</keyword>
<evidence type="ECO:0000313" key="10">
    <source>
        <dbReference type="Proteomes" id="UP000542358"/>
    </source>
</evidence>
<keyword evidence="4 7" id="KW-0863">Zinc-finger</keyword>
<keyword evidence="10" id="KW-1185">Reference proteome</keyword>
<evidence type="ECO:0000259" key="8">
    <source>
        <dbReference type="PROSITE" id="PS50157"/>
    </source>
</evidence>
<dbReference type="FunFam" id="3.30.160.60:FF:001498">
    <property type="entry name" value="Zinc finger protein 404"/>
    <property type="match status" value="1"/>
</dbReference>
<dbReference type="GO" id="GO:0000978">
    <property type="term" value="F:RNA polymerase II cis-regulatory region sequence-specific DNA binding"/>
    <property type="evidence" value="ECO:0007669"/>
    <property type="project" value="TreeGrafter"/>
</dbReference>
<accession>A0A7K6JWN2</accession>
<reference evidence="9 10" key="1">
    <citation type="submission" date="2019-09" db="EMBL/GenBank/DDBJ databases">
        <title>Bird 10,000 Genomes (B10K) Project - Family phase.</title>
        <authorList>
            <person name="Zhang G."/>
        </authorList>
    </citation>
    <scope>NUCLEOTIDE SEQUENCE [LARGE SCALE GENOMIC DNA]</scope>
    <source>
        <strain evidence="9">B10K-DU-029-42</strain>
        <tissue evidence="9">Muscle</tissue>
    </source>
</reference>